<keyword evidence="3" id="KW-1185">Reference proteome</keyword>
<evidence type="ECO:0000259" key="1">
    <source>
        <dbReference type="Pfam" id="PF14213"/>
    </source>
</evidence>
<gene>
    <name evidence="2" type="ORF">OCA8868_03155</name>
</gene>
<protein>
    <recommendedName>
        <fullName evidence="1">DUF4325 domain-containing protein</fullName>
    </recommendedName>
</protein>
<organism evidence="2 3">
    <name type="scientific">Octadecabacter ascidiaceicola</name>
    <dbReference type="NCBI Taxonomy" id="1655543"/>
    <lineage>
        <taxon>Bacteria</taxon>
        <taxon>Pseudomonadati</taxon>
        <taxon>Pseudomonadota</taxon>
        <taxon>Alphaproteobacteria</taxon>
        <taxon>Rhodobacterales</taxon>
        <taxon>Roseobacteraceae</taxon>
        <taxon>Octadecabacter</taxon>
    </lineage>
</organism>
<name>A0A238KNV4_9RHOB</name>
<dbReference type="Proteomes" id="UP000203464">
    <property type="component" value="Unassembled WGS sequence"/>
</dbReference>
<accession>A0A238KNV4</accession>
<proteinExistence type="predicted"/>
<feature type="domain" description="DUF4325" evidence="1">
    <location>
        <begin position="24"/>
        <end position="93"/>
    </location>
</feature>
<reference evidence="3" key="1">
    <citation type="submission" date="2017-05" db="EMBL/GenBank/DDBJ databases">
        <authorList>
            <person name="Rodrigo-Torres L."/>
            <person name="Arahal R. D."/>
            <person name="Lucena T."/>
        </authorList>
    </citation>
    <scope>NUCLEOTIDE SEQUENCE [LARGE SCALE GENOMIC DNA]</scope>
    <source>
        <strain evidence="3">CECT 8868</strain>
    </source>
</reference>
<dbReference type="Pfam" id="PF14213">
    <property type="entry name" value="DUF4325"/>
    <property type="match status" value="1"/>
</dbReference>
<dbReference type="AlphaFoldDB" id="A0A238KNV4"/>
<evidence type="ECO:0000313" key="2">
    <source>
        <dbReference type="EMBL" id="SMX44475.1"/>
    </source>
</evidence>
<sequence length="114" mass="12548">MTIDIAAQFSRHPSGRVEADGPDNGERFRNELLAPVLLKALDRGENQKVVVDIDGCRSFGSSFLEEAFGGLSRLPSFPFAEALEILSIRSAKPHLQIYRDAILEYLADAKTQTA</sequence>
<dbReference type="EMBL" id="FXYD01000006">
    <property type="protein sequence ID" value="SMX44475.1"/>
    <property type="molecule type" value="Genomic_DNA"/>
</dbReference>
<dbReference type="InterPro" id="IPR025474">
    <property type="entry name" value="DUF4325"/>
</dbReference>
<evidence type="ECO:0000313" key="3">
    <source>
        <dbReference type="Proteomes" id="UP000203464"/>
    </source>
</evidence>